<feature type="chain" id="PRO_5043869605" evidence="3">
    <location>
        <begin position="24"/>
        <end position="239"/>
    </location>
</feature>
<feature type="transmembrane region" description="Helical" evidence="2">
    <location>
        <begin position="153"/>
        <end position="173"/>
    </location>
</feature>
<protein>
    <submittedName>
        <fullName evidence="4">Uncharacterized protein</fullName>
    </submittedName>
</protein>
<keyword evidence="2" id="KW-1133">Transmembrane helix</keyword>
<keyword evidence="2" id="KW-0472">Membrane</keyword>
<evidence type="ECO:0000256" key="3">
    <source>
        <dbReference type="SAM" id="SignalP"/>
    </source>
</evidence>
<evidence type="ECO:0000313" key="5">
    <source>
        <dbReference type="Proteomes" id="UP000678679"/>
    </source>
</evidence>
<feature type="region of interest" description="Disordered" evidence="1">
    <location>
        <begin position="216"/>
        <end position="239"/>
    </location>
</feature>
<gene>
    <name evidence="4" type="ORF">KMW28_01080</name>
</gene>
<evidence type="ECO:0000313" key="4">
    <source>
        <dbReference type="EMBL" id="QWG02205.1"/>
    </source>
</evidence>
<feature type="signal peptide" evidence="3">
    <location>
        <begin position="1"/>
        <end position="23"/>
    </location>
</feature>
<keyword evidence="5" id="KW-1185">Reference proteome</keyword>
<sequence>MSKRLIKIIITLTLSFAVMGVYAQETAGSATQTSTKTSSQKAASTTSTKKAVPAKPKGPADATLKSKYEFMSKRGGRWKEYRMIKQDWLNAYWAEVDDTLSTAYTDAIEARKETAQAHQEVKEMEARLGEKDRLIDLGDYITLAGLDIDKYTVVYTSFIIIAILILVLVFGLIKFKSNNQMVVEVKKDYDTIEKEYDDFRTKAQEREMKVRRELVTERNKGEEMQKELSSLRKRENKMQ</sequence>
<feature type="region of interest" description="Disordered" evidence="1">
    <location>
        <begin position="28"/>
        <end position="60"/>
    </location>
</feature>
<evidence type="ECO:0000256" key="2">
    <source>
        <dbReference type="SAM" id="Phobius"/>
    </source>
</evidence>
<dbReference type="AlphaFoldDB" id="A0AAX1N417"/>
<organism evidence="4 5">
    <name type="scientific">Flammeovirga yaeyamensis</name>
    <dbReference type="NCBI Taxonomy" id="367791"/>
    <lineage>
        <taxon>Bacteria</taxon>
        <taxon>Pseudomonadati</taxon>
        <taxon>Bacteroidota</taxon>
        <taxon>Cytophagia</taxon>
        <taxon>Cytophagales</taxon>
        <taxon>Flammeovirgaceae</taxon>
        <taxon>Flammeovirga</taxon>
    </lineage>
</organism>
<dbReference type="Proteomes" id="UP000678679">
    <property type="component" value="Chromosome 1"/>
</dbReference>
<dbReference type="EMBL" id="CP076132">
    <property type="protein sequence ID" value="QWG02205.1"/>
    <property type="molecule type" value="Genomic_DNA"/>
</dbReference>
<name>A0AAX1N417_9BACT</name>
<dbReference type="RefSeq" id="WP_169664846.1">
    <property type="nucleotide sequence ID" value="NZ_CP076132.1"/>
</dbReference>
<keyword evidence="3" id="KW-0732">Signal</keyword>
<evidence type="ECO:0000256" key="1">
    <source>
        <dbReference type="SAM" id="MobiDB-lite"/>
    </source>
</evidence>
<reference evidence="4 5" key="1">
    <citation type="submission" date="2021-05" db="EMBL/GenBank/DDBJ databases">
        <title>Comparative genomic studies on the polysaccharide-degrading batcterial strains of the Flammeovirga genus.</title>
        <authorList>
            <person name="Zewei F."/>
            <person name="Zheng Z."/>
            <person name="Yu L."/>
            <person name="Ruyue G."/>
            <person name="Yanhong M."/>
            <person name="Yuanyuan C."/>
            <person name="Jingyan G."/>
            <person name="Wenjun H."/>
        </authorList>
    </citation>
    <scope>NUCLEOTIDE SEQUENCE [LARGE SCALE GENOMIC DNA]</scope>
    <source>
        <strain evidence="4 5">NBRC:100898</strain>
    </source>
</reference>
<proteinExistence type="predicted"/>
<dbReference type="KEGG" id="fya:KMW28_01080"/>
<accession>A0AAX1N417</accession>
<keyword evidence="2" id="KW-0812">Transmembrane</keyword>